<dbReference type="PRINTS" id="PR01046">
    <property type="entry name" value="TRNASYNTHPRO"/>
</dbReference>
<comment type="domain">
    <text evidence="12">Consists of three domains: the N-terminal catalytic domain, the editing domain and the C-terminal anticodon-binding domain.</text>
</comment>
<dbReference type="GO" id="GO:0002161">
    <property type="term" value="F:aminoacyl-tRNA deacylase activity"/>
    <property type="evidence" value="ECO:0007669"/>
    <property type="project" value="InterPro"/>
</dbReference>
<dbReference type="Pfam" id="PF00587">
    <property type="entry name" value="tRNA-synt_2b"/>
    <property type="match status" value="1"/>
</dbReference>
<dbReference type="PROSITE" id="PS50862">
    <property type="entry name" value="AA_TRNA_LIGASE_II"/>
    <property type="match status" value="1"/>
</dbReference>
<dbReference type="GO" id="GO:0005524">
    <property type="term" value="F:ATP binding"/>
    <property type="evidence" value="ECO:0007669"/>
    <property type="project" value="UniProtKB-UniRule"/>
</dbReference>
<organism evidence="14 15">
    <name type="scientific">Anaeromonas frigoriresistens</name>
    <dbReference type="NCBI Taxonomy" id="2683708"/>
    <lineage>
        <taxon>Bacteria</taxon>
        <taxon>Bacillati</taxon>
        <taxon>Bacillota</taxon>
        <taxon>Tissierellia</taxon>
        <taxon>Tissierellales</taxon>
        <taxon>Thermohalobacteraceae</taxon>
        <taxon>Anaeromonas</taxon>
    </lineage>
</organism>
<evidence type="ECO:0000256" key="12">
    <source>
        <dbReference type="HAMAP-Rule" id="MF_01569"/>
    </source>
</evidence>
<keyword evidence="4 12" id="KW-0436">Ligase</keyword>
<dbReference type="FunFam" id="3.40.50.800:FF:000011">
    <property type="entry name" value="Proline--tRNA ligase"/>
    <property type="match status" value="1"/>
</dbReference>
<dbReference type="FunFam" id="3.30.930.10:FF:000065">
    <property type="entry name" value="Proline--tRNA ligase"/>
    <property type="match status" value="1"/>
</dbReference>
<keyword evidence="8 12" id="KW-0030">Aminoacyl-tRNA synthetase</keyword>
<dbReference type="InterPro" id="IPR023717">
    <property type="entry name" value="Pro-tRNA-Synthase_IIa_type1"/>
</dbReference>
<dbReference type="Gene3D" id="3.30.930.10">
    <property type="entry name" value="Bira Bifunctional Protein, Domain 2"/>
    <property type="match status" value="2"/>
</dbReference>
<evidence type="ECO:0000256" key="4">
    <source>
        <dbReference type="ARBA" id="ARBA00022598"/>
    </source>
</evidence>
<dbReference type="EC" id="6.1.1.15" evidence="12"/>
<dbReference type="SUPFAM" id="SSF55826">
    <property type="entry name" value="YbaK/ProRS associated domain"/>
    <property type="match status" value="1"/>
</dbReference>
<dbReference type="InterPro" id="IPR002316">
    <property type="entry name" value="Pro-tRNA-ligase_IIa"/>
</dbReference>
<dbReference type="InterPro" id="IPR033730">
    <property type="entry name" value="ProRS_core_prok"/>
</dbReference>
<protein>
    <recommendedName>
        <fullName evidence="12">Proline--tRNA ligase</fullName>
        <ecNumber evidence="12">6.1.1.15</ecNumber>
    </recommendedName>
    <alternativeName>
        <fullName evidence="12">Prolyl-tRNA synthetase</fullName>
        <shortName evidence="12">ProRS</shortName>
    </alternativeName>
</protein>
<dbReference type="InterPro" id="IPR050062">
    <property type="entry name" value="Pro-tRNA_synthetase"/>
</dbReference>
<dbReference type="InterPro" id="IPR006195">
    <property type="entry name" value="aa-tRNA-synth_II"/>
</dbReference>
<dbReference type="AlphaFoldDB" id="A0A942Z5U5"/>
<comment type="catalytic activity">
    <reaction evidence="9 12">
        <text>tRNA(Pro) + L-proline + ATP = L-prolyl-tRNA(Pro) + AMP + diphosphate</text>
        <dbReference type="Rhea" id="RHEA:14305"/>
        <dbReference type="Rhea" id="RHEA-COMP:9700"/>
        <dbReference type="Rhea" id="RHEA-COMP:9702"/>
        <dbReference type="ChEBI" id="CHEBI:30616"/>
        <dbReference type="ChEBI" id="CHEBI:33019"/>
        <dbReference type="ChEBI" id="CHEBI:60039"/>
        <dbReference type="ChEBI" id="CHEBI:78442"/>
        <dbReference type="ChEBI" id="CHEBI:78532"/>
        <dbReference type="ChEBI" id="CHEBI:456215"/>
        <dbReference type="EC" id="6.1.1.15"/>
    </reaction>
</comment>
<dbReference type="Pfam" id="PF03129">
    <property type="entry name" value="HGTP_anticodon"/>
    <property type="match status" value="1"/>
</dbReference>
<keyword evidence="5 12" id="KW-0547">Nucleotide-binding</keyword>
<evidence type="ECO:0000256" key="1">
    <source>
        <dbReference type="ARBA" id="ARBA00004496"/>
    </source>
</evidence>
<dbReference type="NCBIfam" id="TIGR00409">
    <property type="entry name" value="proS_fam_II"/>
    <property type="match status" value="1"/>
</dbReference>
<evidence type="ECO:0000256" key="9">
    <source>
        <dbReference type="ARBA" id="ARBA00047671"/>
    </source>
</evidence>
<dbReference type="InterPro" id="IPR036621">
    <property type="entry name" value="Anticodon-bd_dom_sf"/>
</dbReference>
<dbReference type="CDD" id="cd04334">
    <property type="entry name" value="ProRS-INS"/>
    <property type="match status" value="1"/>
</dbReference>
<dbReference type="InterPro" id="IPR004500">
    <property type="entry name" value="Pro-tRNA-synth_IIa_bac-type"/>
</dbReference>
<gene>
    <name evidence="12" type="primary">proS</name>
    <name evidence="14" type="ORF">GOQ27_00185</name>
</gene>
<proteinExistence type="inferred from homology"/>
<dbReference type="PIRSF" id="PIRSF001535">
    <property type="entry name" value="ProRS_1"/>
    <property type="match status" value="1"/>
</dbReference>
<sequence length="573" mass="65588">MKMSNMYMPTLREVPSEAEIASHQLLLRAGMMRKLVSGVYSYLPLGFRVINKIEQIVRGEMDRAGSQEVLMSAIQPKELWEESGRWADFGPEMFRLNDRHGREFCLGPTHEEIFTDLIRNELKSYKQLPMNIYQIQTKYRDEKRPRFGLMRSREFIMKDAYSFDKDLEGMNTSYMDMWKAYEKSFERCGLDFRVVEGDAGAMGNGDSHEFMAMSDVGESAIAYCNDCDYSATDEKAQVVYDVKSSVNYSLEREEVHTPNTKTIEELVKFFNIEASNFVKTLLYKAKEDIIAVLLPGDRELNETKLINYLNIPEHELELLDEDNIKKVTRAEVGFAGPIGIHQDVRILMDSRIKDMKNFIIGANKTDYHIKNVNTEDFIGEEVDDLLLVKLGDKCPKCEAELAIDRGIEVGNIFQLGTKYSDGLNATFLDENGKAQKFVMGSYGIGITRTMAAIVEQSHDEKGIIWPLSVAPYHVIVTIINPKKEDQMELGQKLYEELLDRGIEVILDDRKERPGVKFTDAELIGIPLRVTVGRDAKDGIVEFSIRGEEEKKNIKTDEVFENVKNLFERQGLRI</sequence>
<evidence type="ECO:0000256" key="5">
    <source>
        <dbReference type="ARBA" id="ARBA00022741"/>
    </source>
</evidence>
<dbReference type="SUPFAM" id="SSF52954">
    <property type="entry name" value="Class II aaRS ABD-related"/>
    <property type="match status" value="1"/>
</dbReference>
<comment type="function">
    <text evidence="10 12">Catalyzes the attachment of proline to tRNA(Pro) in a two-step reaction: proline is first activated by ATP to form Pro-AMP and then transferred to the acceptor end of tRNA(Pro). As ProRS can inadvertently accommodate and process non-cognate amino acids such as alanine and cysteine, to avoid such errors it has two additional distinct editing activities against alanine. One activity is designated as 'pretransfer' editing and involves the tRNA(Pro)-independent hydrolysis of activated Ala-AMP. The other activity is designated 'posttransfer' editing and involves deacylation of mischarged Ala-tRNA(Pro). The misacylated Cys-tRNA(Pro) is not edited by ProRS.</text>
</comment>
<comment type="caution">
    <text evidence="14">The sequence shown here is derived from an EMBL/GenBank/DDBJ whole genome shotgun (WGS) entry which is preliminary data.</text>
</comment>
<accession>A0A942Z5U5</accession>
<comment type="subunit">
    <text evidence="2 12">Homodimer.</text>
</comment>
<reference evidence="14" key="1">
    <citation type="submission" date="2019-12" db="EMBL/GenBank/DDBJ databases">
        <title>Clostridiaceae gen. nov. sp. nov., isolated from sediment in Xinjiang, China.</title>
        <authorList>
            <person name="Zhang R."/>
        </authorList>
    </citation>
    <scope>NUCLEOTIDE SEQUENCE</scope>
    <source>
        <strain evidence="14">D2Q-11</strain>
    </source>
</reference>
<dbReference type="GO" id="GO:0004827">
    <property type="term" value="F:proline-tRNA ligase activity"/>
    <property type="evidence" value="ECO:0007669"/>
    <property type="project" value="UniProtKB-UniRule"/>
</dbReference>
<dbReference type="GO" id="GO:0005829">
    <property type="term" value="C:cytosol"/>
    <property type="evidence" value="ECO:0007669"/>
    <property type="project" value="TreeGrafter"/>
</dbReference>
<dbReference type="GO" id="GO:0140096">
    <property type="term" value="F:catalytic activity, acting on a protein"/>
    <property type="evidence" value="ECO:0007669"/>
    <property type="project" value="UniProtKB-ARBA"/>
</dbReference>
<dbReference type="GO" id="GO:0016740">
    <property type="term" value="F:transferase activity"/>
    <property type="evidence" value="ECO:0007669"/>
    <property type="project" value="UniProtKB-ARBA"/>
</dbReference>
<evidence type="ECO:0000256" key="6">
    <source>
        <dbReference type="ARBA" id="ARBA00022840"/>
    </source>
</evidence>
<evidence type="ECO:0000259" key="13">
    <source>
        <dbReference type="PROSITE" id="PS50862"/>
    </source>
</evidence>
<dbReference type="Pfam" id="PF04073">
    <property type="entry name" value="tRNA_edit"/>
    <property type="match status" value="1"/>
</dbReference>
<dbReference type="RefSeq" id="WP_203364787.1">
    <property type="nucleotide sequence ID" value="NZ_WSFT01000004.1"/>
</dbReference>
<dbReference type="Proteomes" id="UP000724672">
    <property type="component" value="Unassembled WGS sequence"/>
</dbReference>
<dbReference type="InterPro" id="IPR004154">
    <property type="entry name" value="Anticodon-bd"/>
</dbReference>
<dbReference type="EMBL" id="WSFT01000004">
    <property type="protein sequence ID" value="MBS4536857.1"/>
    <property type="molecule type" value="Genomic_DNA"/>
</dbReference>
<dbReference type="GO" id="GO:0006433">
    <property type="term" value="P:prolyl-tRNA aminoacylation"/>
    <property type="evidence" value="ECO:0007669"/>
    <property type="project" value="UniProtKB-UniRule"/>
</dbReference>
<dbReference type="FunFam" id="3.30.930.10:FF:000066">
    <property type="entry name" value="Proline--tRNA ligase"/>
    <property type="match status" value="1"/>
</dbReference>
<evidence type="ECO:0000256" key="3">
    <source>
        <dbReference type="ARBA" id="ARBA00022490"/>
    </source>
</evidence>
<dbReference type="Gene3D" id="3.90.960.10">
    <property type="entry name" value="YbaK/aminoacyl-tRNA synthetase-associated domain"/>
    <property type="match status" value="1"/>
</dbReference>
<comment type="subcellular location">
    <subcellularLocation>
        <location evidence="1 12">Cytoplasm</location>
    </subcellularLocation>
</comment>
<comment type="similarity">
    <text evidence="11 12">Belongs to the class-II aminoacyl-tRNA synthetase family. ProS type 1 subfamily.</text>
</comment>
<evidence type="ECO:0000256" key="7">
    <source>
        <dbReference type="ARBA" id="ARBA00022917"/>
    </source>
</evidence>
<keyword evidence="6 12" id="KW-0067">ATP-binding</keyword>
<dbReference type="PANTHER" id="PTHR42753:SF2">
    <property type="entry name" value="PROLINE--TRNA LIGASE"/>
    <property type="match status" value="1"/>
</dbReference>
<dbReference type="CDD" id="cd00779">
    <property type="entry name" value="ProRS_core_prok"/>
    <property type="match status" value="1"/>
</dbReference>
<keyword evidence="15" id="KW-1185">Reference proteome</keyword>
<dbReference type="PANTHER" id="PTHR42753">
    <property type="entry name" value="MITOCHONDRIAL RIBOSOME PROTEIN L39/PROLYL-TRNA LIGASE FAMILY MEMBER"/>
    <property type="match status" value="1"/>
</dbReference>
<evidence type="ECO:0000256" key="10">
    <source>
        <dbReference type="ARBA" id="ARBA00053664"/>
    </source>
</evidence>
<dbReference type="InterPro" id="IPR036754">
    <property type="entry name" value="YbaK/aa-tRNA-synt-asso_dom_sf"/>
</dbReference>
<keyword evidence="3 12" id="KW-0963">Cytoplasm</keyword>
<evidence type="ECO:0000256" key="2">
    <source>
        <dbReference type="ARBA" id="ARBA00011738"/>
    </source>
</evidence>
<dbReference type="HAMAP" id="MF_01569">
    <property type="entry name" value="Pro_tRNA_synth_type1"/>
    <property type="match status" value="1"/>
</dbReference>
<evidence type="ECO:0000313" key="15">
    <source>
        <dbReference type="Proteomes" id="UP000724672"/>
    </source>
</evidence>
<keyword evidence="7 12" id="KW-0648">Protein biosynthesis</keyword>
<dbReference type="InterPro" id="IPR045864">
    <property type="entry name" value="aa-tRNA-synth_II/BPL/LPL"/>
</dbReference>
<dbReference type="SUPFAM" id="SSF55681">
    <property type="entry name" value="Class II aaRS and biotin synthetases"/>
    <property type="match status" value="1"/>
</dbReference>
<dbReference type="InterPro" id="IPR002314">
    <property type="entry name" value="aa-tRNA-synt_IIb"/>
</dbReference>
<dbReference type="CDD" id="cd00861">
    <property type="entry name" value="ProRS_anticodon_short"/>
    <property type="match status" value="1"/>
</dbReference>
<name>A0A942Z5U5_9FIRM</name>
<dbReference type="NCBIfam" id="NF006625">
    <property type="entry name" value="PRK09194.1"/>
    <property type="match status" value="1"/>
</dbReference>
<dbReference type="InterPro" id="IPR044140">
    <property type="entry name" value="ProRS_anticodon_short"/>
</dbReference>
<dbReference type="InterPro" id="IPR007214">
    <property type="entry name" value="YbaK/aa-tRNA-synth-assoc-dom"/>
</dbReference>
<evidence type="ECO:0000313" key="14">
    <source>
        <dbReference type="EMBL" id="MBS4536857.1"/>
    </source>
</evidence>
<feature type="domain" description="Aminoacyl-transfer RNA synthetases class-II family profile" evidence="13">
    <location>
        <begin position="33"/>
        <end position="466"/>
    </location>
</feature>
<dbReference type="Gene3D" id="3.40.50.800">
    <property type="entry name" value="Anticodon-binding domain"/>
    <property type="match status" value="1"/>
</dbReference>
<evidence type="ECO:0000256" key="8">
    <source>
        <dbReference type="ARBA" id="ARBA00023146"/>
    </source>
</evidence>
<evidence type="ECO:0000256" key="11">
    <source>
        <dbReference type="ARBA" id="ARBA00060755"/>
    </source>
</evidence>